<dbReference type="InterPro" id="IPR056594">
    <property type="entry name" value="AT5G49610-like_b-prop"/>
</dbReference>
<dbReference type="Pfam" id="PF23635">
    <property type="entry name" value="Beta-prop_AT5G49610-like"/>
    <property type="match status" value="1"/>
</dbReference>
<proteinExistence type="predicted"/>
<dbReference type="PANTHER" id="PTHR33186">
    <property type="entry name" value="OS10G0136150 PROTEIN-RELATED"/>
    <property type="match status" value="1"/>
</dbReference>
<reference evidence="2" key="2">
    <citation type="journal article" date="2015" name="Data Brief">
        <title>Shoot transcriptome of the giant reed, Arundo donax.</title>
        <authorList>
            <person name="Barrero R.A."/>
            <person name="Guerrero F.D."/>
            <person name="Moolhuijzen P."/>
            <person name="Goolsby J.A."/>
            <person name="Tidwell J."/>
            <person name="Bellgard S.E."/>
            <person name="Bellgard M.I."/>
        </authorList>
    </citation>
    <scope>NUCLEOTIDE SEQUENCE</scope>
    <source>
        <tissue evidence="2">Shoot tissue taken approximately 20 cm above the soil surface</tissue>
    </source>
</reference>
<name>A0A0A9DQP6_ARUDO</name>
<evidence type="ECO:0000259" key="1">
    <source>
        <dbReference type="Pfam" id="PF23635"/>
    </source>
</evidence>
<organism evidence="2">
    <name type="scientific">Arundo donax</name>
    <name type="common">Giant reed</name>
    <name type="synonym">Donax arundinaceus</name>
    <dbReference type="NCBI Taxonomy" id="35708"/>
    <lineage>
        <taxon>Eukaryota</taxon>
        <taxon>Viridiplantae</taxon>
        <taxon>Streptophyta</taxon>
        <taxon>Embryophyta</taxon>
        <taxon>Tracheophyta</taxon>
        <taxon>Spermatophyta</taxon>
        <taxon>Magnoliopsida</taxon>
        <taxon>Liliopsida</taxon>
        <taxon>Poales</taxon>
        <taxon>Poaceae</taxon>
        <taxon>PACMAD clade</taxon>
        <taxon>Arundinoideae</taxon>
        <taxon>Arundineae</taxon>
        <taxon>Arundo</taxon>
    </lineage>
</organism>
<protein>
    <recommendedName>
        <fullName evidence="1">F-box protein AT5G49610-like beta-propeller domain-containing protein</fullName>
    </recommendedName>
</protein>
<sequence>MVGNSVCWLLIGRRAGILLFDLDSQNLSVIDVPRDAFDFDAFSRDDCRFLVMPADGGGLGFLVLSGFSIRVWKRKTNLDGDAGWVLGNTIKLNILLSLSPRVDTRPVDILGFSEDYNMMILVTDYGVVFMVHLGSLQIEKHIETMGYCLCYPFTSFYTAGMGVGGGHDRVGIVHNA</sequence>
<dbReference type="PANTHER" id="PTHR33186:SF13">
    <property type="entry name" value="OS10G0138300 PROTEIN"/>
    <property type="match status" value="1"/>
</dbReference>
<dbReference type="EMBL" id="GBRH01211823">
    <property type="protein sequence ID" value="JAD86072.1"/>
    <property type="molecule type" value="Transcribed_RNA"/>
</dbReference>
<evidence type="ECO:0000313" key="2">
    <source>
        <dbReference type="EMBL" id="JAD86072.1"/>
    </source>
</evidence>
<dbReference type="AlphaFoldDB" id="A0A0A9DQP6"/>
<feature type="domain" description="F-box protein AT5G49610-like beta-propeller" evidence="1">
    <location>
        <begin position="15"/>
        <end position="96"/>
    </location>
</feature>
<accession>A0A0A9DQP6</accession>
<reference evidence="2" key="1">
    <citation type="submission" date="2014-09" db="EMBL/GenBank/DDBJ databases">
        <authorList>
            <person name="Magalhaes I.L.F."/>
            <person name="Oliveira U."/>
            <person name="Santos F.R."/>
            <person name="Vidigal T.H.D.A."/>
            <person name="Brescovit A.D."/>
            <person name="Santos A.J."/>
        </authorList>
    </citation>
    <scope>NUCLEOTIDE SEQUENCE</scope>
    <source>
        <tissue evidence="2">Shoot tissue taken approximately 20 cm above the soil surface</tissue>
    </source>
</reference>